<dbReference type="VEuPathDB" id="FungiDB:BON22_2421"/>
<dbReference type="PANTHER" id="PTHR23159:SF31">
    <property type="entry name" value="CENTROSOME-ASSOCIATED PROTEIN CEP250 ISOFORM X1"/>
    <property type="match status" value="1"/>
</dbReference>
<dbReference type="PANTHER" id="PTHR23159">
    <property type="entry name" value="CENTROSOMAL PROTEIN 2"/>
    <property type="match status" value="1"/>
</dbReference>
<dbReference type="InterPro" id="IPR024312">
    <property type="entry name" value="TACC_fungi"/>
</dbReference>
<dbReference type="PhylomeDB" id="A0A061ASG9"/>
<evidence type="ECO:0000313" key="3">
    <source>
        <dbReference type="EMBL" id="CDR40110.1"/>
    </source>
</evidence>
<protein>
    <submittedName>
        <fullName evidence="3">CYFA0S04e03818g1_1</fullName>
    </submittedName>
</protein>
<accession>A0A061ASG9</accession>
<dbReference type="EMBL" id="LK052889">
    <property type="protein sequence ID" value="CDR40110.1"/>
    <property type="molecule type" value="Genomic_DNA"/>
</dbReference>
<dbReference type="SUPFAM" id="SSF57997">
    <property type="entry name" value="Tropomyosin"/>
    <property type="match status" value="1"/>
</dbReference>
<feature type="region of interest" description="Disordered" evidence="2">
    <location>
        <begin position="134"/>
        <end position="161"/>
    </location>
</feature>
<dbReference type="Gene3D" id="1.10.287.1490">
    <property type="match status" value="1"/>
</dbReference>
<evidence type="ECO:0000256" key="2">
    <source>
        <dbReference type="SAM" id="MobiDB-lite"/>
    </source>
</evidence>
<gene>
    <name evidence="3" type="ORF">CYFA0S_04e03818g</name>
</gene>
<evidence type="ECO:0000256" key="1">
    <source>
        <dbReference type="SAM" id="Coils"/>
    </source>
</evidence>
<name>A0A061ASG9_CYBFA</name>
<sequence>MGLDEQLDATGIFTPLKAIPSFEIAQDGEEDILTRIPHGLTAKKEHRRKSYHHHDTKVSGDLFGLSPMRVPLTAPRPNVLNSRPLADSTSLIHTKRSLMSQLESIKGDKENDTPLASKTLTPIKFTALDMSALSSPHVSGQKRRSSFGEDESGSPFSKIARVPKDQNTFEVFADASQTETVDLHEAGPSDDEELSRIEPFGAETEIAVSRSSIVATQEDEIQVDQSLADTTATPSRQTEPVALSPDTEQRSRIVDDACLQLDTSKSPVVDATDSPLSQQKNDIFVDLGPIEDYEACVSPQKHVQIVSPRKKPFFTISQVHEIQSDFKKEVEKLEHHLKTKSVAIMELNDQINNGNNKIYQLQDELDSIALQKKQLVQENDLLKAENDVFKGDVASLEQSVKKNEEKVERNKYVITKFKEKVQALNALITEKNKEIDELKQDTESKSRAIAVLTSRAEDYEAQTKTLSGSVHQETERANAAEAKCVDLESSIFDLKTQLDTLASEKATLKTTIETLSNELQANQLETDELKSKFESDENQMKEAETKYTTLTAEITGLEEKVQTLQTQLEAQRFESEAAICEIAASLQKATRELNLKNAMLNGLQAAVETLKESNVVLRSEINTQAVLNQSTTAELAESNELLTIRKAEVDELNIEMKSAQTELTALRTTIEQKNIQLNELNDTLQSYIHALEDKDLSIRKMETELQKQEGDHLAELEAFHAEMSNVQAIVGTKSNELFKLKEDKDNLQREHDLLKYELDNLKDEAGDYDTRISTLKAKLQESRAATEQSEKLAKRMEEEKLELEREIDKRLQQLAEDLYIQYSKKHEQKVQVLKKGYETKWHGKVARAEAENDKLRREIEGLKARIEKETAEKNEIIKLWDNFKEADQSA</sequence>
<feature type="coiled-coil region" evidence="1">
    <location>
        <begin position="845"/>
        <end position="879"/>
    </location>
</feature>
<feature type="compositionally biased region" description="Polar residues" evidence="2">
    <location>
        <begin position="226"/>
        <end position="238"/>
    </location>
</feature>
<reference evidence="3" key="1">
    <citation type="journal article" date="2014" name="Genome Announc.">
        <title>Genome sequence of the yeast Cyberlindnera fabianii (Hansenula fabianii).</title>
        <authorList>
            <person name="Freel K.C."/>
            <person name="Sarilar V."/>
            <person name="Neuveglise C."/>
            <person name="Devillers H."/>
            <person name="Friedrich A."/>
            <person name="Schacherer J."/>
        </authorList>
    </citation>
    <scope>NUCLEOTIDE SEQUENCE</scope>
    <source>
        <strain evidence="3">YJS4271</strain>
    </source>
</reference>
<dbReference type="Pfam" id="PF12709">
    <property type="entry name" value="Fungal_TACC"/>
    <property type="match status" value="1"/>
</dbReference>
<keyword evidence="1" id="KW-0175">Coiled coil</keyword>
<dbReference type="Gene3D" id="1.20.5.170">
    <property type="match status" value="1"/>
</dbReference>
<organism evidence="3">
    <name type="scientific">Cyberlindnera fabianii</name>
    <name type="common">Yeast</name>
    <name type="synonym">Hansenula fabianii</name>
    <dbReference type="NCBI Taxonomy" id="36022"/>
    <lineage>
        <taxon>Eukaryota</taxon>
        <taxon>Fungi</taxon>
        <taxon>Dikarya</taxon>
        <taxon>Ascomycota</taxon>
        <taxon>Saccharomycotina</taxon>
        <taxon>Saccharomycetes</taxon>
        <taxon>Phaffomycetales</taxon>
        <taxon>Phaffomycetaceae</taxon>
        <taxon>Cyberlindnera</taxon>
    </lineage>
</organism>
<feature type="coiled-coil region" evidence="1">
    <location>
        <begin position="414"/>
        <end position="813"/>
    </location>
</feature>
<proteinExistence type="predicted"/>
<feature type="region of interest" description="Disordered" evidence="2">
    <location>
        <begin position="226"/>
        <end position="249"/>
    </location>
</feature>
<dbReference type="OrthoDB" id="5367584at2759"/>
<feature type="coiled-coil region" evidence="1">
    <location>
        <begin position="330"/>
        <end position="385"/>
    </location>
</feature>
<dbReference type="AlphaFoldDB" id="A0A061ASG9"/>